<dbReference type="SUPFAM" id="SSF56672">
    <property type="entry name" value="DNA/RNA polymerases"/>
    <property type="match status" value="1"/>
</dbReference>
<feature type="compositionally biased region" description="Basic and acidic residues" evidence="1">
    <location>
        <begin position="80"/>
        <end position="103"/>
    </location>
</feature>
<dbReference type="CDD" id="cd01647">
    <property type="entry name" value="RT_LTR"/>
    <property type="match status" value="1"/>
</dbReference>
<dbReference type="Proteomes" id="UP001151760">
    <property type="component" value="Unassembled WGS sequence"/>
</dbReference>
<dbReference type="PANTHER" id="PTHR24559">
    <property type="entry name" value="TRANSPOSON TY3-I GAG-POL POLYPROTEIN"/>
    <property type="match status" value="1"/>
</dbReference>
<dbReference type="InterPro" id="IPR043128">
    <property type="entry name" value="Rev_trsase/Diguanyl_cyclase"/>
</dbReference>
<gene>
    <name evidence="3" type="ORF">Tco_1066685</name>
</gene>
<dbReference type="Gene3D" id="3.10.10.10">
    <property type="entry name" value="HIV Type 1 Reverse Transcriptase, subunit A, domain 1"/>
    <property type="match status" value="1"/>
</dbReference>
<keyword evidence="3" id="KW-0695">RNA-directed DNA polymerase</keyword>
<evidence type="ECO:0000256" key="1">
    <source>
        <dbReference type="SAM" id="MobiDB-lite"/>
    </source>
</evidence>
<feature type="compositionally biased region" description="Basic and acidic residues" evidence="1">
    <location>
        <begin position="147"/>
        <end position="163"/>
    </location>
</feature>
<keyword evidence="4" id="KW-1185">Reference proteome</keyword>
<evidence type="ECO:0000313" key="3">
    <source>
        <dbReference type="EMBL" id="GJT84968.1"/>
    </source>
</evidence>
<evidence type="ECO:0000313" key="4">
    <source>
        <dbReference type="Proteomes" id="UP001151760"/>
    </source>
</evidence>
<reference evidence="3" key="2">
    <citation type="submission" date="2022-01" db="EMBL/GenBank/DDBJ databases">
        <authorList>
            <person name="Yamashiro T."/>
            <person name="Shiraishi A."/>
            <person name="Satake H."/>
            <person name="Nakayama K."/>
        </authorList>
    </citation>
    <scope>NUCLEOTIDE SEQUENCE</scope>
</reference>
<feature type="compositionally biased region" description="Low complexity" evidence="1">
    <location>
        <begin position="199"/>
        <end position="210"/>
    </location>
</feature>
<dbReference type="InterPro" id="IPR043502">
    <property type="entry name" value="DNA/RNA_pol_sf"/>
</dbReference>
<keyword evidence="3" id="KW-0808">Transferase</keyword>
<dbReference type="GO" id="GO:0003964">
    <property type="term" value="F:RNA-directed DNA polymerase activity"/>
    <property type="evidence" value="ECO:0007669"/>
    <property type="project" value="UniProtKB-KW"/>
</dbReference>
<dbReference type="PANTHER" id="PTHR24559:SF444">
    <property type="entry name" value="REVERSE TRANSCRIPTASE DOMAIN-CONTAINING PROTEIN"/>
    <property type="match status" value="1"/>
</dbReference>
<accession>A0ABQ5HCV3</accession>
<dbReference type="Gene3D" id="3.30.70.270">
    <property type="match status" value="1"/>
</dbReference>
<feature type="compositionally biased region" description="Basic and acidic residues" evidence="1">
    <location>
        <begin position="176"/>
        <end position="187"/>
    </location>
</feature>
<comment type="caution">
    <text evidence="3">The sequence shown here is derived from an EMBL/GenBank/DDBJ whole genome shotgun (WGS) entry which is preliminary data.</text>
</comment>
<feature type="region of interest" description="Disordered" evidence="1">
    <location>
        <begin position="1"/>
        <end position="27"/>
    </location>
</feature>
<proteinExistence type="predicted"/>
<dbReference type="InterPro" id="IPR053134">
    <property type="entry name" value="RNA-dir_DNA_polymerase"/>
</dbReference>
<dbReference type="Pfam" id="PF00078">
    <property type="entry name" value="RVT_1"/>
    <property type="match status" value="1"/>
</dbReference>
<feature type="compositionally biased region" description="Polar residues" evidence="1">
    <location>
        <begin position="1"/>
        <end position="15"/>
    </location>
</feature>
<feature type="region of interest" description="Disordered" evidence="1">
    <location>
        <begin position="176"/>
        <end position="227"/>
    </location>
</feature>
<keyword evidence="3" id="KW-0548">Nucleotidyltransferase</keyword>
<feature type="domain" description="Reverse transcriptase" evidence="2">
    <location>
        <begin position="392"/>
        <end position="476"/>
    </location>
</feature>
<sequence>MVYTPTLPSGKSTILSPGPGNSRCKSSVMPYSEDFSYTCGRKRKEEVHARLDFEESPKKRRIREGSQNSSARTLSARYRNPSERPKVRDRLRYNERHVLDRLGHQRQSAFDRLSDTYSPSTTKSGPDSANSKDHSRGRSRPHGRGSPSRDRPRNRDCSRDVEESYDHTRSFYGMRTEHGYRSRDRNRSRYVKRGRKSESLLSRVSESSTSDGRHWKSKSKRHRSTDEDDLAVPWICEKEFMERFKVETGRMKGAPECMRISEFMHGVNNPELTKRLNEHVPKTMEEMMIATTAFIRGEALPLAKRKVIRHGEAQVHQSACFRASDKARRVRLKAFERVSEIKFPSPQQLVVGQKTLVIEAKKLSGTMIHRMDIRLFDRKKEARPQSVRKLSKRGYHQIQMAESDEEKTAFHTSQGVYCYTKMPFGLKNASATYQRLVDKAFDSQVGRNIEVYVDDLVIKSHTEAEMLRDIDETFHTL</sequence>
<reference evidence="3" key="1">
    <citation type="journal article" date="2022" name="Int. J. Mol. Sci.">
        <title>Draft Genome of Tanacetum Coccineum: Genomic Comparison of Closely Related Tanacetum-Family Plants.</title>
        <authorList>
            <person name="Yamashiro T."/>
            <person name="Shiraishi A."/>
            <person name="Nakayama K."/>
            <person name="Satake H."/>
        </authorList>
    </citation>
    <scope>NUCLEOTIDE SEQUENCE</scope>
</reference>
<dbReference type="InterPro" id="IPR000477">
    <property type="entry name" value="RT_dom"/>
</dbReference>
<dbReference type="EMBL" id="BQNB010019406">
    <property type="protein sequence ID" value="GJT84968.1"/>
    <property type="molecule type" value="Genomic_DNA"/>
</dbReference>
<name>A0ABQ5HCV3_9ASTR</name>
<evidence type="ECO:0000259" key="2">
    <source>
        <dbReference type="Pfam" id="PF00078"/>
    </source>
</evidence>
<feature type="region of interest" description="Disordered" evidence="1">
    <location>
        <begin position="50"/>
        <end position="163"/>
    </location>
</feature>
<protein>
    <submittedName>
        <fullName evidence="3">Reverse transcriptase domain-containing protein</fullName>
    </submittedName>
</protein>
<organism evidence="3 4">
    <name type="scientific">Tanacetum coccineum</name>
    <dbReference type="NCBI Taxonomy" id="301880"/>
    <lineage>
        <taxon>Eukaryota</taxon>
        <taxon>Viridiplantae</taxon>
        <taxon>Streptophyta</taxon>
        <taxon>Embryophyta</taxon>
        <taxon>Tracheophyta</taxon>
        <taxon>Spermatophyta</taxon>
        <taxon>Magnoliopsida</taxon>
        <taxon>eudicotyledons</taxon>
        <taxon>Gunneridae</taxon>
        <taxon>Pentapetalae</taxon>
        <taxon>asterids</taxon>
        <taxon>campanulids</taxon>
        <taxon>Asterales</taxon>
        <taxon>Asteraceae</taxon>
        <taxon>Asteroideae</taxon>
        <taxon>Anthemideae</taxon>
        <taxon>Anthemidinae</taxon>
        <taxon>Tanacetum</taxon>
    </lineage>
</organism>
<feature type="compositionally biased region" description="Polar residues" evidence="1">
    <location>
        <begin position="115"/>
        <end position="129"/>
    </location>
</feature>